<feature type="compositionally biased region" description="Low complexity" evidence="1">
    <location>
        <begin position="63"/>
        <end position="80"/>
    </location>
</feature>
<reference evidence="2 3" key="1">
    <citation type="submission" date="2020-08" db="EMBL/GenBank/DDBJ databases">
        <title>Genome sequence of Weissella diestrammenae KACC 16890T.</title>
        <authorList>
            <person name="Hyun D.-W."/>
            <person name="Bae J.-W."/>
        </authorList>
    </citation>
    <scope>NUCLEOTIDE SEQUENCE [LARGE SCALE GENOMIC DNA]</scope>
    <source>
        <strain evidence="2 3">KACC 16890</strain>
    </source>
</reference>
<evidence type="ECO:0000313" key="3">
    <source>
        <dbReference type="Proteomes" id="UP000515800"/>
    </source>
</evidence>
<dbReference type="KEGG" id="wdi:H9L19_02495"/>
<evidence type="ECO:0000256" key="1">
    <source>
        <dbReference type="SAM" id="MobiDB-lite"/>
    </source>
</evidence>
<dbReference type="EMBL" id="CP060724">
    <property type="protein sequence ID" value="QNN75752.1"/>
    <property type="molecule type" value="Genomic_DNA"/>
</dbReference>
<accession>A0A7G9T6M7</accession>
<feature type="compositionally biased region" description="Polar residues" evidence="1">
    <location>
        <begin position="91"/>
        <end position="102"/>
    </location>
</feature>
<protein>
    <submittedName>
        <fullName evidence="2">Uncharacterized protein</fullName>
    </submittedName>
</protein>
<gene>
    <name evidence="2" type="ORF">H9L19_02495</name>
</gene>
<organism evidence="2 3">
    <name type="scientific">Weissella diestrammenae</name>
    <dbReference type="NCBI Taxonomy" id="1162633"/>
    <lineage>
        <taxon>Bacteria</taxon>
        <taxon>Bacillati</taxon>
        <taxon>Bacillota</taxon>
        <taxon>Bacilli</taxon>
        <taxon>Lactobacillales</taxon>
        <taxon>Lactobacillaceae</taxon>
        <taxon>Weissella</taxon>
    </lineage>
</organism>
<dbReference type="Proteomes" id="UP000515800">
    <property type="component" value="Chromosome"/>
</dbReference>
<evidence type="ECO:0000313" key="2">
    <source>
        <dbReference type="EMBL" id="QNN75752.1"/>
    </source>
</evidence>
<dbReference type="AlphaFoldDB" id="A0A7G9T6M7"/>
<keyword evidence="3" id="KW-1185">Reference proteome</keyword>
<feature type="region of interest" description="Disordered" evidence="1">
    <location>
        <begin position="36"/>
        <end position="102"/>
    </location>
</feature>
<feature type="compositionally biased region" description="Polar residues" evidence="1">
    <location>
        <begin position="45"/>
        <end position="62"/>
    </location>
</feature>
<sequence length="184" mass="19653">MRINKWTIGLVGGLLTLGLVVGGVYAVGRLATTHDTNNTTHLTQSKRQSTPKQSTMTTSRVNSNADTSTSESSSTATKPTAGGGDKHDVQSNEGGNDDQYQVTTTTPDAYLALTRVIAATKGDQSLPSTPTYLISDLTDGQYQIEVVSQNPQANTVNQAAIFRYALTTGQITRMNQMTGIFEAY</sequence>
<name>A0A7G9T6M7_9LACO</name>
<proteinExistence type="predicted"/>
<dbReference type="RefSeq" id="WP_187529584.1">
    <property type="nucleotide sequence ID" value="NZ_CP060724.1"/>
</dbReference>